<protein>
    <submittedName>
        <fullName evidence="1">Uncharacterized protein</fullName>
    </submittedName>
</protein>
<organism evidence="1 2">
    <name type="scientific">Aspergillus avenaceus</name>
    <dbReference type="NCBI Taxonomy" id="36643"/>
    <lineage>
        <taxon>Eukaryota</taxon>
        <taxon>Fungi</taxon>
        <taxon>Dikarya</taxon>
        <taxon>Ascomycota</taxon>
        <taxon>Pezizomycotina</taxon>
        <taxon>Eurotiomycetes</taxon>
        <taxon>Eurotiomycetidae</taxon>
        <taxon>Eurotiales</taxon>
        <taxon>Aspergillaceae</taxon>
        <taxon>Aspergillus</taxon>
        <taxon>Aspergillus subgen. Circumdati</taxon>
    </lineage>
</organism>
<sequence length="192" mass="21194">MSIDDNFQNPQDPLYVSSSMSATSYLANLRLFSVAVISIFAPIDSNPDSSTLDPLAVLVFVYTTVSSSKQGLFRLLRWSRSRILALALSVLTALLRSFSITKGLLGVLESRLEESLYLAGGKYTVAGIASIPRVFQDEDILEFGLNQWPMPRADYGAKRYTYAYAGGTRGTIWTVVSERESCKGLKIRTAFL</sequence>
<name>A0A5N6TJP2_ASPAV</name>
<dbReference type="Gene3D" id="1.20.1050.10">
    <property type="match status" value="1"/>
</dbReference>
<evidence type="ECO:0000313" key="2">
    <source>
        <dbReference type="Proteomes" id="UP000325780"/>
    </source>
</evidence>
<dbReference type="SUPFAM" id="SSF47616">
    <property type="entry name" value="GST C-terminal domain-like"/>
    <property type="match status" value="1"/>
</dbReference>
<reference evidence="1 2" key="1">
    <citation type="submission" date="2019-04" db="EMBL/GenBank/DDBJ databases">
        <title>Friends and foes A comparative genomics study of 23 Aspergillus species from section Flavi.</title>
        <authorList>
            <consortium name="DOE Joint Genome Institute"/>
            <person name="Kjaerbolling I."/>
            <person name="Vesth T."/>
            <person name="Frisvad J.C."/>
            <person name="Nybo J.L."/>
            <person name="Theobald S."/>
            <person name="Kildgaard S."/>
            <person name="Isbrandt T."/>
            <person name="Kuo A."/>
            <person name="Sato A."/>
            <person name="Lyhne E.K."/>
            <person name="Kogle M.E."/>
            <person name="Wiebenga A."/>
            <person name="Kun R.S."/>
            <person name="Lubbers R.J."/>
            <person name="Makela M.R."/>
            <person name="Barry K."/>
            <person name="Chovatia M."/>
            <person name="Clum A."/>
            <person name="Daum C."/>
            <person name="Haridas S."/>
            <person name="He G."/>
            <person name="LaButti K."/>
            <person name="Lipzen A."/>
            <person name="Mondo S."/>
            <person name="Riley R."/>
            <person name="Salamov A."/>
            <person name="Simmons B.A."/>
            <person name="Magnuson J.K."/>
            <person name="Henrissat B."/>
            <person name="Mortensen U.H."/>
            <person name="Larsen T.O."/>
            <person name="Devries R.P."/>
            <person name="Grigoriev I.V."/>
            <person name="Machida M."/>
            <person name="Baker S.E."/>
            <person name="Andersen M.R."/>
        </authorList>
    </citation>
    <scope>NUCLEOTIDE SEQUENCE [LARGE SCALE GENOMIC DNA]</scope>
    <source>
        <strain evidence="1 2">IBT 18842</strain>
    </source>
</reference>
<dbReference type="Proteomes" id="UP000325780">
    <property type="component" value="Unassembled WGS sequence"/>
</dbReference>
<gene>
    <name evidence="1" type="ORF">BDV25DRAFT_143573</name>
</gene>
<keyword evidence="2" id="KW-1185">Reference proteome</keyword>
<dbReference type="AlphaFoldDB" id="A0A5N6TJP2"/>
<evidence type="ECO:0000313" key="1">
    <source>
        <dbReference type="EMBL" id="KAE8146573.1"/>
    </source>
</evidence>
<accession>A0A5N6TJP2</accession>
<dbReference type="EMBL" id="ML742254">
    <property type="protein sequence ID" value="KAE8146573.1"/>
    <property type="molecule type" value="Genomic_DNA"/>
</dbReference>
<dbReference type="InterPro" id="IPR036282">
    <property type="entry name" value="Glutathione-S-Trfase_C_sf"/>
</dbReference>
<proteinExistence type="predicted"/>